<sequence length="202" mass="23270">MVGLRSMNRAMKCMLFSLRTKPVQLLHAGSPVPIHNELVDEEICPDYNSKYFYPSKPGEILADEYQLLVKVGWGTRSTVWLARDITRYKWQSERSVTLKIINNCNSAEARHERDIEEHIAQQNPSHRGHAIIRTCLESFEVAGPEGNHLCLVYEPMREPLWILQRRFVGQRLPLPIAKAYIFFLLVGLDYLHTECGVVHTGK</sequence>
<dbReference type="GO" id="GO:0004674">
    <property type="term" value="F:protein serine/threonine kinase activity"/>
    <property type="evidence" value="ECO:0007669"/>
    <property type="project" value="UniProtKB-KW"/>
</dbReference>
<dbReference type="PROSITE" id="PS50011">
    <property type="entry name" value="PROTEIN_KINASE_DOM"/>
    <property type="match status" value="1"/>
</dbReference>
<evidence type="ECO:0000256" key="2">
    <source>
        <dbReference type="ARBA" id="ARBA00022527"/>
    </source>
</evidence>
<keyword evidence="5 10" id="KW-0418">Kinase</keyword>
<dbReference type="GO" id="GO:0000245">
    <property type="term" value="P:spliceosomal complex assembly"/>
    <property type="evidence" value="ECO:0007669"/>
    <property type="project" value="TreeGrafter"/>
</dbReference>
<dbReference type="Gene3D" id="1.10.510.10">
    <property type="entry name" value="Transferase(Phosphotransferase) domain 1"/>
    <property type="match status" value="1"/>
</dbReference>
<feature type="domain" description="Protein kinase" evidence="9">
    <location>
        <begin position="65"/>
        <end position="202"/>
    </location>
</feature>
<dbReference type="InterPro" id="IPR051334">
    <property type="entry name" value="SRPK"/>
</dbReference>
<evidence type="ECO:0000256" key="4">
    <source>
        <dbReference type="ARBA" id="ARBA00022741"/>
    </source>
</evidence>
<dbReference type="PANTHER" id="PTHR47634:SF9">
    <property type="entry name" value="PROTEIN KINASE DOMAIN-CONTAINING PROTEIN-RELATED"/>
    <property type="match status" value="1"/>
</dbReference>
<name>A0A9W9EMF7_9EURO</name>
<reference evidence="10" key="2">
    <citation type="journal article" date="2023" name="IMA Fungus">
        <title>Comparative genomic study of the Penicillium genus elucidates a diverse pangenome and 15 lateral gene transfer events.</title>
        <authorList>
            <person name="Petersen C."/>
            <person name="Sorensen T."/>
            <person name="Nielsen M.R."/>
            <person name="Sondergaard T.E."/>
            <person name="Sorensen J.L."/>
            <person name="Fitzpatrick D.A."/>
            <person name="Frisvad J.C."/>
            <person name="Nielsen K.L."/>
        </authorList>
    </citation>
    <scope>NUCLEOTIDE SEQUENCE</scope>
    <source>
        <strain evidence="10">IBT 34128</strain>
    </source>
</reference>
<keyword evidence="6" id="KW-0067">ATP-binding</keyword>
<keyword evidence="4" id="KW-0547">Nucleotide-binding</keyword>
<keyword evidence="3" id="KW-0808">Transferase</keyword>
<evidence type="ECO:0000256" key="8">
    <source>
        <dbReference type="ARBA" id="ARBA00048679"/>
    </source>
</evidence>
<dbReference type="SUPFAM" id="SSF56112">
    <property type="entry name" value="Protein kinase-like (PK-like)"/>
    <property type="match status" value="1"/>
</dbReference>
<evidence type="ECO:0000313" key="10">
    <source>
        <dbReference type="EMBL" id="KAJ5084543.1"/>
    </source>
</evidence>
<evidence type="ECO:0000256" key="5">
    <source>
        <dbReference type="ARBA" id="ARBA00022777"/>
    </source>
</evidence>
<gene>
    <name evidence="10" type="ORF">NUU61_009122</name>
</gene>
<dbReference type="PANTHER" id="PTHR47634">
    <property type="entry name" value="PROTEIN KINASE DOMAIN-CONTAINING PROTEIN-RELATED"/>
    <property type="match status" value="1"/>
</dbReference>
<dbReference type="GO" id="GO:0005524">
    <property type="term" value="F:ATP binding"/>
    <property type="evidence" value="ECO:0007669"/>
    <property type="project" value="UniProtKB-KW"/>
</dbReference>
<evidence type="ECO:0000259" key="9">
    <source>
        <dbReference type="PROSITE" id="PS50011"/>
    </source>
</evidence>
<dbReference type="AlphaFoldDB" id="A0A9W9EMF7"/>
<accession>A0A9W9EMF7</accession>
<dbReference type="Gene3D" id="3.30.200.20">
    <property type="entry name" value="Phosphorylase Kinase, domain 1"/>
    <property type="match status" value="1"/>
</dbReference>
<dbReference type="EC" id="2.7.11.1" evidence="1"/>
<keyword evidence="2" id="KW-0723">Serine/threonine-protein kinase</keyword>
<proteinExistence type="predicted"/>
<evidence type="ECO:0000256" key="7">
    <source>
        <dbReference type="ARBA" id="ARBA00047899"/>
    </source>
</evidence>
<comment type="catalytic activity">
    <reaction evidence="8">
        <text>L-seryl-[protein] + ATP = O-phospho-L-seryl-[protein] + ADP + H(+)</text>
        <dbReference type="Rhea" id="RHEA:17989"/>
        <dbReference type="Rhea" id="RHEA-COMP:9863"/>
        <dbReference type="Rhea" id="RHEA-COMP:11604"/>
        <dbReference type="ChEBI" id="CHEBI:15378"/>
        <dbReference type="ChEBI" id="CHEBI:29999"/>
        <dbReference type="ChEBI" id="CHEBI:30616"/>
        <dbReference type="ChEBI" id="CHEBI:83421"/>
        <dbReference type="ChEBI" id="CHEBI:456216"/>
        <dbReference type="EC" id="2.7.11.1"/>
    </reaction>
</comment>
<evidence type="ECO:0000256" key="6">
    <source>
        <dbReference type="ARBA" id="ARBA00022840"/>
    </source>
</evidence>
<reference evidence="10" key="1">
    <citation type="submission" date="2022-11" db="EMBL/GenBank/DDBJ databases">
        <authorList>
            <person name="Petersen C."/>
        </authorList>
    </citation>
    <scope>NUCLEOTIDE SEQUENCE</scope>
    <source>
        <strain evidence="10">IBT 34128</strain>
    </source>
</reference>
<dbReference type="OrthoDB" id="5979581at2759"/>
<dbReference type="FunFam" id="3.30.200.20:FF:000786">
    <property type="entry name" value="Protein kinase domain protein"/>
    <property type="match status" value="1"/>
</dbReference>
<protein>
    <recommendedName>
        <fullName evidence="1">non-specific serine/threonine protein kinase</fullName>
        <ecNumber evidence="1">2.7.11.1</ecNumber>
    </recommendedName>
</protein>
<dbReference type="EMBL" id="JAPMSZ010000011">
    <property type="protein sequence ID" value="KAJ5084543.1"/>
    <property type="molecule type" value="Genomic_DNA"/>
</dbReference>
<dbReference type="InterPro" id="IPR000719">
    <property type="entry name" value="Prot_kinase_dom"/>
</dbReference>
<organism evidence="10 11">
    <name type="scientific">Penicillium alfredii</name>
    <dbReference type="NCBI Taxonomy" id="1506179"/>
    <lineage>
        <taxon>Eukaryota</taxon>
        <taxon>Fungi</taxon>
        <taxon>Dikarya</taxon>
        <taxon>Ascomycota</taxon>
        <taxon>Pezizomycotina</taxon>
        <taxon>Eurotiomycetes</taxon>
        <taxon>Eurotiomycetidae</taxon>
        <taxon>Eurotiales</taxon>
        <taxon>Aspergillaceae</taxon>
        <taxon>Penicillium</taxon>
    </lineage>
</organism>
<dbReference type="RefSeq" id="XP_056507940.1">
    <property type="nucleotide sequence ID" value="XM_056659647.1"/>
</dbReference>
<dbReference type="Proteomes" id="UP001141434">
    <property type="component" value="Unassembled WGS sequence"/>
</dbReference>
<evidence type="ECO:0000256" key="1">
    <source>
        <dbReference type="ARBA" id="ARBA00012513"/>
    </source>
</evidence>
<comment type="catalytic activity">
    <reaction evidence="7">
        <text>L-threonyl-[protein] + ATP = O-phospho-L-threonyl-[protein] + ADP + H(+)</text>
        <dbReference type="Rhea" id="RHEA:46608"/>
        <dbReference type="Rhea" id="RHEA-COMP:11060"/>
        <dbReference type="Rhea" id="RHEA-COMP:11605"/>
        <dbReference type="ChEBI" id="CHEBI:15378"/>
        <dbReference type="ChEBI" id="CHEBI:30013"/>
        <dbReference type="ChEBI" id="CHEBI:30616"/>
        <dbReference type="ChEBI" id="CHEBI:61977"/>
        <dbReference type="ChEBI" id="CHEBI:456216"/>
        <dbReference type="EC" id="2.7.11.1"/>
    </reaction>
</comment>
<keyword evidence="11" id="KW-1185">Reference proteome</keyword>
<dbReference type="GeneID" id="81398816"/>
<evidence type="ECO:0000313" key="11">
    <source>
        <dbReference type="Proteomes" id="UP001141434"/>
    </source>
</evidence>
<evidence type="ECO:0000256" key="3">
    <source>
        <dbReference type="ARBA" id="ARBA00022679"/>
    </source>
</evidence>
<dbReference type="InterPro" id="IPR011009">
    <property type="entry name" value="Kinase-like_dom_sf"/>
</dbReference>
<comment type="caution">
    <text evidence="10">The sequence shown here is derived from an EMBL/GenBank/DDBJ whole genome shotgun (WGS) entry which is preliminary data.</text>
</comment>
<dbReference type="GO" id="GO:0050684">
    <property type="term" value="P:regulation of mRNA processing"/>
    <property type="evidence" value="ECO:0007669"/>
    <property type="project" value="TreeGrafter"/>
</dbReference>